<sequence>MASSGKRTKGRQKIEMKVTEKQEDKMITFSKRRSGINKKISELTTLCGTGILFICFLPTRKPYSFGQPSIKYMANRFLNNNILPSNDNTHLLVETYRQEKINQIIKYYNEVVGQLDAMEEKQKMLAQQESKRETNLWWEAPTDELNMYELEELESRYTKHLNELYNTRNKKIEATTNAKEDSL</sequence>
<dbReference type="PANTHER" id="PTHR11945">
    <property type="entry name" value="MADS BOX PROTEIN"/>
    <property type="match status" value="1"/>
</dbReference>
<dbReference type="PRINTS" id="PR00404">
    <property type="entry name" value="MADSDOMAIN"/>
</dbReference>
<keyword evidence="5" id="KW-0539">Nucleus</keyword>
<dbReference type="SUPFAM" id="SSF55455">
    <property type="entry name" value="SRF-like"/>
    <property type="match status" value="1"/>
</dbReference>
<dbReference type="SMART" id="SM00432">
    <property type="entry name" value="MADS"/>
    <property type="match status" value="1"/>
</dbReference>
<dbReference type="Proteomes" id="UP001396334">
    <property type="component" value="Unassembled WGS sequence"/>
</dbReference>
<reference evidence="7 8" key="1">
    <citation type="journal article" date="2024" name="G3 (Bethesda)">
        <title>Genome assembly of Hibiscus sabdariffa L. provides insights into metabolisms of medicinal natural products.</title>
        <authorList>
            <person name="Kim T."/>
        </authorList>
    </citation>
    <scope>NUCLEOTIDE SEQUENCE [LARGE SCALE GENOMIC DNA]</scope>
    <source>
        <strain evidence="7">TK-2024</strain>
        <tissue evidence="7">Old leaves</tissue>
    </source>
</reference>
<dbReference type="PANTHER" id="PTHR11945:SF725">
    <property type="entry name" value="AGAMOUS-LIKE 58-RELATED"/>
    <property type="match status" value="1"/>
</dbReference>
<evidence type="ECO:0000256" key="1">
    <source>
        <dbReference type="ARBA" id="ARBA00004123"/>
    </source>
</evidence>
<comment type="subcellular location">
    <subcellularLocation>
        <location evidence="1">Nucleus</location>
    </subcellularLocation>
</comment>
<evidence type="ECO:0000313" key="7">
    <source>
        <dbReference type="EMBL" id="KAK9016581.1"/>
    </source>
</evidence>
<name>A0ABR2RUU7_9ROSI</name>
<dbReference type="Gene3D" id="3.40.1810.10">
    <property type="entry name" value="Transcription factor, MADS-box"/>
    <property type="match status" value="1"/>
</dbReference>
<keyword evidence="3" id="KW-0238">DNA-binding</keyword>
<keyword evidence="2" id="KW-0805">Transcription regulation</keyword>
<evidence type="ECO:0000256" key="4">
    <source>
        <dbReference type="ARBA" id="ARBA00023163"/>
    </source>
</evidence>
<dbReference type="Pfam" id="PF00319">
    <property type="entry name" value="SRF-TF"/>
    <property type="match status" value="1"/>
</dbReference>
<keyword evidence="4" id="KW-0804">Transcription</keyword>
<dbReference type="InterPro" id="IPR002100">
    <property type="entry name" value="TF_MADSbox"/>
</dbReference>
<protein>
    <recommendedName>
        <fullName evidence="6">MADS-box domain-containing protein</fullName>
    </recommendedName>
</protein>
<gene>
    <name evidence="7" type="ORF">V6N11_079076</name>
</gene>
<proteinExistence type="predicted"/>
<evidence type="ECO:0000313" key="8">
    <source>
        <dbReference type="Proteomes" id="UP001396334"/>
    </source>
</evidence>
<evidence type="ECO:0000256" key="2">
    <source>
        <dbReference type="ARBA" id="ARBA00023015"/>
    </source>
</evidence>
<accession>A0ABR2RUU7</accession>
<evidence type="ECO:0000256" key="5">
    <source>
        <dbReference type="ARBA" id="ARBA00023242"/>
    </source>
</evidence>
<comment type="caution">
    <text evidence="7">The sequence shown here is derived from an EMBL/GenBank/DDBJ whole genome shotgun (WGS) entry which is preliminary data.</text>
</comment>
<feature type="domain" description="MADS-box" evidence="6">
    <location>
        <begin position="9"/>
        <end position="69"/>
    </location>
</feature>
<keyword evidence="8" id="KW-1185">Reference proteome</keyword>
<dbReference type="PROSITE" id="PS50066">
    <property type="entry name" value="MADS_BOX_2"/>
    <property type="match status" value="1"/>
</dbReference>
<evidence type="ECO:0000256" key="3">
    <source>
        <dbReference type="ARBA" id="ARBA00023125"/>
    </source>
</evidence>
<evidence type="ECO:0000259" key="6">
    <source>
        <dbReference type="PROSITE" id="PS50066"/>
    </source>
</evidence>
<organism evidence="7 8">
    <name type="scientific">Hibiscus sabdariffa</name>
    <name type="common">roselle</name>
    <dbReference type="NCBI Taxonomy" id="183260"/>
    <lineage>
        <taxon>Eukaryota</taxon>
        <taxon>Viridiplantae</taxon>
        <taxon>Streptophyta</taxon>
        <taxon>Embryophyta</taxon>
        <taxon>Tracheophyta</taxon>
        <taxon>Spermatophyta</taxon>
        <taxon>Magnoliopsida</taxon>
        <taxon>eudicotyledons</taxon>
        <taxon>Gunneridae</taxon>
        <taxon>Pentapetalae</taxon>
        <taxon>rosids</taxon>
        <taxon>malvids</taxon>
        <taxon>Malvales</taxon>
        <taxon>Malvaceae</taxon>
        <taxon>Malvoideae</taxon>
        <taxon>Hibiscus</taxon>
    </lineage>
</organism>
<dbReference type="EMBL" id="JBBPBN010000020">
    <property type="protein sequence ID" value="KAK9016581.1"/>
    <property type="molecule type" value="Genomic_DNA"/>
</dbReference>
<dbReference type="InterPro" id="IPR036879">
    <property type="entry name" value="TF_MADSbox_sf"/>
</dbReference>